<proteinExistence type="predicted"/>
<reference evidence="1" key="1">
    <citation type="submission" date="2021-02" db="EMBL/GenBank/DDBJ databases">
        <authorList>
            <person name="Nowell W R."/>
        </authorList>
    </citation>
    <scope>NUCLEOTIDE SEQUENCE</scope>
</reference>
<comment type="caution">
    <text evidence="1">The sequence shown here is derived from an EMBL/GenBank/DDBJ whole genome shotgun (WGS) entry which is preliminary data.</text>
</comment>
<protein>
    <submittedName>
        <fullName evidence="1">Uncharacterized protein</fullName>
    </submittedName>
</protein>
<evidence type="ECO:0000313" key="1">
    <source>
        <dbReference type="EMBL" id="CAF1686301.1"/>
    </source>
</evidence>
<name>A0A816HDJ5_ADIRI</name>
<dbReference type="AlphaFoldDB" id="A0A816HDJ5"/>
<feature type="non-terminal residue" evidence="1">
    <location>
        <position position="1"/>
    </location>
</feature>
<accession>A0A816HDJ5</accession>
<dbReference type="EMBL" id="CAJNOR010016927">
    <property type="protein sequence ID" value="CAF1686301.1"/>
    <property type="molecule type" value="Genomic_DNA"/>
</dbReference>
<dbReference type="Proteomes" id="UP000663828">
    <property type="component" value="Unassembled WGS sequence"/>
</dbReference>
<evidence type="ECO:0000313" key="2">
    <source>
        <dbReference type="Proteomes" id="UP000663828"/>
    </source>
</evidence>
<sequence length="99" mass="10797">DPIGSVSDPIGILSDSYQIRPNPIGFSRKTGYGNVTESPVSAILSDPTVGIRSEAIGKEPTGNHFRQPTLTLLTEAESLQLFIIHQMPYLKPKKHLNAQ</sequence>
<organism evidence="1 2">
    <name type="scientific">Adineta ricciae</name>
    <name type="common">Rotifer</name>
    <dbReference type="NCBI Taxonomy" id="249248"/>
    <lineage>
        <taxon>Eukaryota</taxon>
        <taxon>Metazoa</taxon>
        <taxon>Spiralia</taxon>
        <taxon>Gnathifera</taxon>
        <taxon>Rotifera</taxon>
        <taxon>Eurotatoria</taxon>
        <taxon>Bdelloidea</taxon>
        <taxon>Adinetida</taxon>
        <taxon>Adinetidae</taxon>
        <taxon>Adineta</taxon>
    </lineage>
</organism>
<keyword evidence="2" id="KW-1185">Reference proteome</keyword>
<gene>
    <name evidence="1" type="ORF">XAT740_LOCUS62010</name>
</gene>